<organism evidence="3 4">
    <name type="scientific">Rhodococcus coprophilus</name>
    <dbReference type="NCBI Taxonomy" id="38310"/>
    <lineage>
        <taxon>Bacteria</taxon>
        <taxon>Bacillati</taxon>
        <taxon>Actinomycetota</taxon>
        <taxon>Actinomycetes</taxon>
        <taxon>Mycobacteriales</taxon>
        <taxon>Nocardiaceae</taxon>
        <taxon>Rhodococcus</taxon>
    </lineage>
</organism>
<dbReference type="InterPro" id="IPR046112">
    <property type="entry name" value="DUF6049"/>
</dbReference>
<dbReference type="Proteomes" id="UP000249091">
    <property type="component" value="Chromosome 1"/>
</dbReference>
<dbReference type="KEGG" id="rcr:NCTC10994_02634"/>
<keyword evidence="2" id="KW-0472">Membrane</keyword>
<reference evidence="3 4" key="1">
    <citation type="submission" date="2018-06" db="EMBL/GenBank/DDBJ databases">
        <authorList>
            <consortium name="Pathogen Informatics"/>
            <person name="Doyle S."/>
        </authorList>
    </citation>
    <scope>NUCLEOTIDE SEQUENCE [LARGE SCALE GENOMIC DNA]</scope>
    <source>
        <strain evidence="3 4">NCTC10994</strain>
    </source>
</reference>
<keyword evidence="2" id="KW-1133">Transmembrane helix</keyword>
<evidence type="ECO:0000313" key="4">
    <source>
        <dbReference type="Proteomes" id="UP000249091"/>
    </source>
</evidence>
<gene>
    <name evidence="3" type="ORF">NCTC10994_02634</name>
</gene>
<keyword evidence="4" id="KW-1185">Reference proteome</keyword>
<name>A0A2X4U3X1_9NOCA</name>
<protein>
    <submittedName>
        <fullName evidence="3">Glycoprotein</fullName>
    </submittedName>
</protein>
<evidence type="ECO:0000256" key="2">
    <source>
        <dbReference type="SAM" id="Phobius"/>
    </source>
</evidence>
<evidence type="ECO:0000256" key="1">
    <source>
        <dbReference type="SAM" id="MobiDB-lite"/>
    </source>
</evidence>
<feature type="transmembrane region" description="Helical" evidence="2">
    <location>
        <begin position="764"/>
        <end position="784"/>
    </location>
</feature>
<dbReference type="AlphaFoldDB" id="A0A2X4U3X1"/>
<accession>A0A2X4U3X1</accession>
<dbReference type="Pfam" id="PF19516">
    <property type="entry name" value="DUF6049"/>
    <property type="match status" value="2"/>
</dbReference>
<sequence length="806" mass="83330">MTVVVSRAGAAVLAVLALVLTTIGVAIPAPVSAQPTSEGPEFLELAIDEITPSVVSLTSESVVTVKGTVTNVGDRDVEDVWVRLQRAPVISDPAALRTSLSLDQSGFDTVGEFEEVTDRLGQGDRVDFTIELPLRSEAEPSLGIDTPGVYPLLVNVNGSPEYGGQARLDDARFLLPVLGIPAGQDTSGPRTSAAAESGGTGSTTPRSAADTFPAVPPDVSRPVAVSMLWPLADKPRLASGVPGSVTEPVRLVDDVLATSLADGGRLDGLLRAAEQALETDPRVTEGMCLAVDPDLLVTVTNMTRDYLVVDDPADPMGDAQPGSGTDAAIAWLGRIRNLAASMCTVAVPFAQVDLTALAELDDPSLNVPALESPRTIIDTILRTTSLPDVVWPDSGVLTEKAGLLAAANGPVTALLADTAVEDGRAGMSGLPPRNAVRVSGVDGLTAGLFDASAAAALAGMGYEPSTPSFVTKSARYELGNDSATARLQDALGALAWPALTPSVSEATGLPLPPAGRSVLFAPPQVWTPSPEEASATLSMVSSLVRSGTATARPFAEFVAAAAATADDPIASALSYPEQAITDGASAEVLTIAAEQPPRLDALQAAMVEDLQAQLTPQEFLAPLREDLLRAMSSAGRRGQDPEGAADAADLRAVEVEEAVDGMFAGVTVLSPGGVYTLTSEQSPLLLVARNDLPVGITVRLNVDAPAAMEITDIGPTQLPPRGSRTLTVPAQISDSRKLSLEFSLTTDSGLSLGSPTNVTVRSNAYGRILAIVTGCAGALLLFLAGRRLLHRFRGEPDPADEGYERE</sequence>
<dbReference type="STRING" id="1219011.GCA_001895045_02579"/>
<evidence type="ECO:0000313" key="3">
    <source>
        <dbReference type="EMBL" id="SQI33741.1"/>
    </source>
</evidence>
<dbReference type="EMBL" id="LS483468">
    <property type="protein sequence ID" value="SQI33741.1"/>
    <property type="molecule type" value="Genomic_DNA"/>
</dbReference>
<proteinExistence type="predicted"/>
<dbReference type="RefSeq" id="WP_072701095.1">
    <property type="nucleotide sequence ID" value="NZ_JAFBBL010000001.1"/>
</dbReference>
<feature type="region of interest" description="Disordered" evidence="1">
    <location>
        <begin position="184"/>
        <end position="215"/>
    </location>
</feature>
<keyword evidence="2" id="KW-0812">Transmembrane</keyword>